<comment type="similarity">
    <text evidence="5">Belongs to the YqgF HJR family.</text>
</comment>
<dbReference type="SUPFAM" id="SSF53098">
    <property type="entry name" value="Ribonuclease H-like"/>
    <property type="match status" value="1"/>
</dbReference>
<dbReference type="GO" id="GO:0016788">
    <property type="term" value="F:hydrolase activity, acting on ester bonds"/>
    <property type="evidence" value="ECO:0007669"/>
    <property type="project" value="UniProtKB-UniRule"/>
</dbReference>
<dbReference type="PANTHER" id="PTHR33317:SF4">
    <property type="entry name" value="POLYNUCLEOTIDYL TRANSFERASE, RIBONUCLEASE H-LIKE SUPERFAMILY PROTEIN"/>
    <property type="match status" value="1"/>
</dbReference>
<dbReference type="STRING" id="1802301.A2664_01415"/>
<dbReference type="CDD" id="cd16964">
    <property type="entry name" value="YqgF"/>
    <property type="match status" value="1"/>
</dbReference>
<dbReference type="Gene3D" id="3.30.420.140">
    <property type="entry name" value="YqgF/RNase H-like domain"/>
    <property type="match status" value="1"/>
</dbReference>
<feature type="domain" description="YqgF/RNase H-like" evidence="6">
    <location>
        <begin position="1"/>
        <end position="100"/>
    </location>
</feature>
<proteinExistence type="inferred from homology"/>
<evidence type="ECO:0000256" key="5">
    <source>
        <dbReference type="HAMAP-Rule" id="MF_00651"/>
    </source>
</evidence>
<evidence type="ECO:0000256" key="4">
    <source>
        <dbReference type="ARBA" id="ARBA00022801"/>
    </source>
</evidence>
<accession>A0A1G2M269</accession>
<dbReference type="PANTHER" id="PTHR33317">
    <property type="entry name" value="POLYNUCLEOTIDYL TRANSFERASE, RIBONUCLEASE H-LIKE SUPERFAMILY PROTEIN"/>
    <property type="match status" value="1"/>
</dbReference>
<name>A0A1G2M269_9BACT</name>
<evidence type="ECO:0000313" key="7">
    <source>
        <dbReference type="EMBL" id="OHA17988.1"/>
    </source>
</evidence>
<dbReference type="InterPro" id="IPR037027">
    <property type="entry name" value="YqgF/RNaseH-like_dom_sf"/>
</dbReference>
<reference evidence="7 8" key="1">
    <citation type="journal article" date="2016" name="Nat. Commun.">
        <title>Thousands of microbial genomes shed light on interconnected biogeochemical processes in an aquifer system.</title>
        <authorList>
            <person name="Anantharaman K."/>
            <person name="Brown C.T."/>
            <person name="Hug L.A."/>
            <person name="Sharon I."/>
            <person name="Castelle C.J."/>
            <person name="Probst A.J."/>
            <person name="Thomas B.C."/>
            <person name="Singh A."/>
            <person name="Wilkins M.J."/>
            <person name="Karaoz U."/>
            <person name="Brodie E.L."/>
            <person name="Williams K.H."/>
            <person name="Hubbard S.S."/>
            <person name="Banfield J.F."/>
        </authorList>
    </citation>
    <scope>NUCLEOTIDE SEQUENCE [LARGE SCALE GENOMIC DNA]</scope>
</reference>
<evidence type="ECO:0000259" key="6">
    <source>
        <dbReference type="SMART" id="SM00732"/>
    </source>
</evidence>
<keyword evidence="1 5" id="KW-0963">Cytoplasm</keyword>
<evidence type="ECO:0000256" key="1">
    <source>
        <dbReference type="ARBA" id="ARBA00022490"/>
    </source>
</evidence>
<gene>
    <name evidence="7" type="ORF">A2664_01415</name>
</gene>
<comment type="subcellular location">
    <subcellularLocation>
        <location evidence="5">Cytoplasm</location>
    </subcellularLocation>
</comment>
<sequence length="131" mass="14516">MRLVGVDYGLKRVGIAISDGQGDFALPYAVWPADDKLLSKIKALCVEKEATAIVIGESRDLDGRPNDIMRDILLFKSALEREMSSTPVYLEPEFFTTVEAERIQGRHNMTDASAAALILKSYLARHSHGNH</sequence>
<dbReference type="HAMAP" id="MF_00651">
    <property type="entry name" value="Nuclease_YqgF"/>
    <property type="match status" value="1"/>
</dbReference>
<dbReference type="AlphaFoldDB" id="A0A1G2M269"/>
<dbReference type="InterPro" id="IPR012337">
    <property type="entry name" value="RNaseH-like_sf"/>
</dbReference>
<evidence type="ECO:0000256" key="3">
    <source>
        <dbReference type="ARBA" id="ARBA00022722"/>
    </source>
</evidence>
<evidence type="ECO:0000313" key="8">
    <source>
        <dbReference type="Proteomes" id="UP000178873"/>
    </source>
</evidence>
<keyword evidence="2 5" id="KW-0690">Ribosome biogenesis</keyword>
<evidence type="ECO:0000256" key="2">
    <source>
        <dbReference type="ARBA" id="ARBA00022517"/>
    </source>
</evidence>
<protein>
    <recommendedName>
        <fullName evidence="5">Putative pre-16S rRNA nuclease</fullName>
        <ecNumber evidence="5">3.1.-.-</ecNumber>
    </recommendedName>
</protein>
<dbReference type="InterPro" id="IPR005227">
    <property type="entry name" value="YqgF"/>
</dbReference>
<dbReference type="InterPro" id="IPR006641">
    <property type="entry name" value="YqgF/RNaseH-like_dom"/>
</dbReference>
<comment type="function">
    <text evidence="5">Could be a nuclease involved in processing of the 5'-end of pre-16S rRNA.</text>
</comment>
<dbReference type="EMBL" id="MHRF01000010">
    <property type="protein sequence ID" value="OHA17988.1"/>
    <property type="molecule type" value="Genomic_DNA"/>
</dbReference>
<dbReference type="GO" id="GO:0000967">
    <property type="term" value="P:rRNA 5'-end processing"/>
    <property type="evidence" value="ECO:0007669"/>
    <property type="project" value="UniProtKB-UniRule"/>
</dbReference>
<dbReference type="Pfam" id="PF03652">
    <property type="entry name" value="RuvX"/>
    <property type="match status" value="1"/>
</dbReference>
<keyword evidence="4 5" id="KW-0378">Hydrolase</keyword>
<dbReference type="GO" id="GO:0005829">
    <property type="term" value="C:cytosol"/>
    <property type="evidence" value="ECO:0007669"/>
    <property type="project" value="TreeGrafter"/>
</dbReference>
<keyword evidence="3 5" id="KW-0540">Nuclease</keyword>
<dbReference type="Proteomes" id="UP000178873">
    <property type="component" value="Unassembled WGS sequence"/>
</dbReference>
<organism evidence="7 8">
    <name type="scientific">Candidatus Taylorbacteria bacterium RIFCSPHIGHO2_01_FULL_46_22b</name>
    <dbReference type="NCBI Taxonomy" id="1802301"/>
    <lineage>
        <taxon>Bacteria</taxon>
        <taxon>Candidatus Tayloriibacteriota</taxon>
    </lineage>
</organism>
<dbReference type="SMART" id="SM00732">
    <property type="entry name" value="YqgFc"/>
    <property type="match status" value="1"/>
</dbReference>
<comment type="caution">
    <text evidence="7">The sequence shown here is derived from an EMBL/GenBank/DDBJ whole genome shotgun (WGS) entry which is preliminary data.</text>
</comment>
<dbReference type="GO" id="GO:0004518">
    <property type="term" value="F:nuclease activity"/>
    <property type="evidence" value="ECO:0007669"/>
    <property type="project" value="UniProtKB-KW"/>
</dbReference>
<dbReference type="EC" id="3.1.-.-" evidence="5"/>